<dbReference type="GO" id="GO:0003677">
    <property type="term" value="F:DNA binding"/>
    <property type="evidence" value="ECO:0007669"/>
    <property type="project" value="UniProtKB-UniRule"/>
</dbReference>
<keyword evidence="6 9" id="KW-0804">Transcription</keyword>
<dbReference type="AlphaFoldDB" id="A0A9E7FNB0"/>
<evidence type="ECO:0000313" key="12">
    <source>
        <dbReference type="EMBL" id="URD99005.1"/>
    </source>
</evidence>
<evidence type="ECO:0000256" key="8">
    <source>
        <dbReference type="PROSITE-ProRule" id="PRU00071"/>
    </source>
</evidence>
<evidence type="ECO:0000256" key="4">
    <source>
        <dbReference type="ARBA" id="ARBA00023015"/>
    </source>
</evidence>
<evidence type="ECO:0000256" key="10">
    <source>
        <dbReference type="SAM" id="MobiDB-lite"/>
    </source>
</evidence>
<sequence length="345" mass="37070">MPQHLFYHKLACAPLGPISTLVTCGAPDLLCSWLTCTRFSNQTVESHCISREAAETNELDTEEVILVSIKHKKAIPYHSLHHHQDTGDGEAPKAAQGAGPQLPQPRYFCKTCRRYWTDGGSLRNVPVGGGSRKNKRSSMSSATAISSSSCNSITEALATASAPKKFHADLILPSILLSTNAETPKLHEKQDLNLAFRQHSIPEYNDYLNLEIRNANNISSSNSNYCAAVRALSDMEILKNGMTAKRIGSFMPLPMMGYPTGLGLQGFRPPTLSFPLDGIIGGSGGGIGGGGYGDLPGIQESVTGKMLFPLEVLKPAVPSNNVTDQFEVQGDDPPRYWNGVIGGSS</sequence>
<dbReference type="Pfam" id="PF02701">
    <property type="entry name" value="Zn_ribbon_Dof"/>
    <property type="match status" value="1"/>
</dbReference>
<comment type="subcellular location">
    <subcellularLocation>
        <location evidence="8 9">Nucleus</location>
    </subcellularLocation>
</comment>
<comment type="function">
    <text evidence="9">Transcription factor that binds specifically to a 5'-AA[AG]G-3' consensus core sequence.</text>
</comment>
<feature type="non-terminal residue" evidence="12">
    <location>
        <position position="345"/>
    </location>
</feature>
<evidence type="ECO:0000256" key="6">
    <source>
        <dbReference type="ARBA" id="ARBA00023163"/>
    </source>
</evidence>
<dbReference type="GO" id="GO:0003700">
    <property type="term" value="F:DNA-binding transcription factor activity"/>
    <property type="evidence" value="ECO:0007669"/>
    <property type="project" value="UniProtKB-UniRule"/>
</dbReference>
<keyword evidence="2 8" id="KW-0863">Zinc-finger</keyword>
<dbReference type="PANTHER" id="PTHR31992:SF316">
    <property type="entry name" value="DOF ZINC FINGER PROTEIN DOF1.2"/>
    <property type="match status" value="1"/>
</dbReference>
<dbReference type="GO" id="GO:0005634">
    <property type="term" value="C:nucleus"/>
    <property type="evidence" value="ECO:0007669"/>
    <property type="project" value="UniProtKB-SubCell"/>
</dbReference>
<feature type="domain" description="Dof-type" evidence="11">
    <location>
        <begin position="82"/>
        <end position="136"/>
    </location>
</feature>
<evidence type="ECO:0000259" key="11">
    <source>
        <dbReference type="PROSITE" id="PS50884"/>
    </source>
</evidence>
<keyword evidence="5 8" id="KW-0238">DNA-binding</keyword>
<dbReference type="EMBL" id="CP097506">
    <property type="protein sequence ID" value="URD99005.1"/>
    <property type="molecule type" value="Genomic_DNA"/>
</dbReference>
<evidence type="ECO:0000256" key="2">
    <source>
        <dbReference type="ARBA" id="ARBA00022771"/>
    </source>
</evidence>
<evidence type="ECO:0000313" key="13">
    <source>
        <dbReference type="Proteomes" id="UP001055439"/>
    </source>
</evidence>
<keyword evidence="7 8" id="KW-0539">Nucleus</keyword>
<protein>
    <recommendedName>
        <fullName evidence="9">Dof zinc finger protein</fullName>
    </recommendedName>
</protein>
<dbReference type="InterPro" id="IPR003851">
    <property type="entry name" value="Znf_Dof"/>
</dbReference>
<name>A0A9E7FNB0_9LILI</name>
<accession>A0A9E7FNB0</accession>
<proteinExistence type="predicted"/>
<keyword evidence="4 9" id="KW-0805">Transcription regulation</keyword>
<evidence type="ECO:0000256" key="9">
    <source>
        <dbReference type="RuleBase" id="RU369094"/>
    </source>
</evidence>
<gene>
    <name evidence="12" type="ORF">MUK42_29673</name>
</gene>
<dbReference type="PROSITE" id="PS50884">
    <property type="entry name" value="ZF_DOF_2"/>
    <property type="match status" value="1"/>
</dbReference>
<dbReference type="PANTHER" id="PTHR31992">
    <property type="entry name" value="DOF ZINC FINGER PROTEIN DOF1.4-RELATED"/>
    <property type="match status" value="1"/>
</dbReference>
<keyword evidence="3 9" id="KW-0862">Zinc</keyword>
<organism evidence="12 13">
    <name type="scientific">Musa troglodytarum</name>
    <name type="common">fe'i banana</name>
    <dbReference type="NCBI Taxonomy" id="320322"/>
    <lineage>
        <taxon>Eukaryota</taxon>
        <taxon>Viridiplantae</taxon>
        <taxon>Streptophyta</taxon>
        <taxon>Embryophyta</taxon>
        <taxon>Tracheophyta</taxon>
        <taxon>Spermatophyta</taxon>
        <taxon>Magnoliopsida</taxon>
        <taxon>Liliopsida</taxon>
        <taxon>Zingiberales</taxon>
        <taxon>Musaceae</taxon>
        <taxon>Musa</taxon>
    </lineage>
</organism>
<dbReference type="GO" id="GO:0008270">
    <property type="term" value="F:zinc ion binding"/>
    <property type="evidence" value="ECO:0007669"/>
    <property type="project" value="UniProtKB-KW"/>
</dbReference>
<evidence type="ECO:0000256" key="3">
    <source>
        <dbReference type="ARBA" id="ARBA00022833"/>
    </source>
</evidence>
<evidence type="ECO:0000256" key="7">
    <source>
        <dbReference type="ARBA" id="ARBA00023242"/>
    </source>
</evidence>
<dbReference type="OrthoDB" id="1927254at2759"/>
<evidence type="ECO:0000256" key="5">
    <source>
        <dbReference type="ARBA" id="ARBA00023125"/>
    </source>
</evidence>
<dbReference type="InterPro" id="IPR045174">
    <property type="entry name" value="Dof"/>
</dbReference>
<evidence type="ECO:0000256" key="1">
    <source>
        <dbReference type="ARBA" id="ARBA00022723"/>
    </source>
</evidence>
<dbReference type="Proteomes" id="UP001055439">
    <property type="component" value="Chromosome 4"/>
</dbReference>
<reference evidence="12" key="1">
    <citation type="submission" date="2022-05" db="EMBL/GenBank/DDBJ databases">
        <title>The Musa troglodytarum L. genome provides insights into the mechanism of non-climacteric behaviour and enrichment of carotenoids.</title>
        <authorList>
            <person name="Wang J."/>
        </authorList>
    </citation>
    <scope>NUCLEOTIDE SEQUENCE</scope>
    <source>
        <tissue evidence="12">Leaf</tissue>
    </source>
</reference>
<keyword evidence="13" id="KW-1185">Reference proteome</keyword>
<keyword evidence="1 9" id="KW-0479">Metal-binding</keyword>
<feature type="region of interest" description="Disordered" evidence="10">
    <location>
        <begin position="80"/>
        <end position="102"/>
    </location>
</feature>